<keyword evidence="4" id="KW-0479">Metal-binding</keyword>
<reference evidence="11" key="1">
    <citation type="journal article" date="2019" name="Int. J. Syst. Evol. Microbiol.">
        <title>The Global Catalogue of Microorganisms (GCM) 10K type strain sequencing project: providing services to taxonomists for standard genome sequencing and annotation.</title>
        <authorList>
            <consortium name="The Broad Institute Genomics Platform"/>
            <consortium name="The Broad Institute Genome Sequencing Center for Infectious Disease"/>
            <person name="Wu L."/>
            <person name="Ma J."/>
        </authorList>
    </citation>
    <scope>NUCLEOTIDE SEQUENCE [LARGE SCALE GENOMIC DNA]</scope>
    <source>
        <strain evidence="11">JCM 18126</strain>
    </source>
</reference>
<evidence type="ECO:0000256" key="3">
    <source>
        <dbReference type="ARBA" id="ARBA00022722"/>
    </source>
</evidence>
<evidence type="ECO:0000313" key="10">
    <source>
        <dbReference type="EMBL" id="GAA4969997.1"/>
    </source>
</evidence>
<dbReference type="SUPFAM" id="SSF56219">
    <property type="entry name" value="DNase I-like"/>
    <property type="match status" value="1"/>
</dbReference>
<evidence type="ECO:0000256" key="7">
    <source>
        <dbReference type="ARBA" id="ARBA00022842"/>
    </source>
</evidence>
<comment type="caution">
    <text evidence="10">The sequence shown here is derived from an EMBL/GenBank/DDBJ whole genome shotgun (WGS) entry which is preliminary data.</text>
</comment>
<proteinExistence type="predicted"/>
<evidence type="ECO:0000259" key="9">
    <source>
        <dbReference type="Pfam" id="PF03372"/>
    </source>
</evidence>
<dbReference type="RefSeq" id="WP_345711297.1">
    <property type="nucleotide sequence ID" value="NZ_BAABIL010000125.1"/>
</dbReference>
<keyword evidence="6" id="KW-0378">Hydrolase</keyword>
<feature type="domain" description="Endonuclease/exonuclease/phosphatase" evidence="9">
    <location>
        <begin position="15"/>
        <end position="267"/>
    </location>
</feature>
<dbReference type="InterPro" id="IPR051547">
    <property type="entry name" value="TDP2-like"/>
</dbReference>
<organism evidence="10 11">
    <name type="scientific">Kineococcus glutinatus</name>
    <dbReference type="NCBI Taxonomy" id="1070872"/>
    <lineage>
        <taxon>Bacteria</taxon>
        <taxon>Bacillati</taxon>
        <taxon>Actinomycetota</taxon>
        <taxon>Actinomycetes</taxon>
        <taxon>Kineosporiales</taxon>
        <taxon>Kineosporiaceae</taxon>
        <taxon>Kineococcus</taxon>
    </lineage>
</organism>
<dbReference type="InterPro" id="IPR005135">
    <property type="entry name" value="Endo/exonuclease/phosphatase"/>
</dbReference>
<evidence type="ECO:0000256" key="4">
    <source>
        <dbReference type="ARBA" id="ARBA00022723"/>
    </source>
</evidence>
<dbReference type="InterPro" id="IPR036691">
    <property type="entry name" value="Endo/exonu/phosph_ase_sf"/>
</dbReference>
<sequence>MGDGVVDERGRLRVMTLNALAPGHADWPHRREVLRERIAAVDPDVLALQEVRAQDVADLAGPGRSVVAHRATSDDGVGAVLTSRWPLRPVREVDLHVDDRVGLPWSAAVLAEVEVPGPVGPVLLVHHKPTWELGRALERELQAVRCARAVEEELAGRGRAAPRHVVLLGDLDDPPESASVRFLTGRQSLHGTSVAYRDAWEVTWPDAPGHTFTPANPLVRAGEMPTELGRRIDYVLVRCGAHGPSLEVARCFRVLDAAVGGVWASDHFGVVADLRLPAHPPGSWAPAASQPGLRWI</sequence>
<evidence type="ECO:0000313" key="11">
    <source>
        <dbReference type="Proteomes" id="UP001501195"/>
    </source>
</evidence>
<dbReference type="Pfam" id="PF03372">
    <property type="entry name" value="Exo_endo_phos"/>
    <property type="match status" value="1"/>
</dbReference>
<evidence type="ECO:0000256" key="8">
    <source>
        <dbReference type="ARBA" id="ARBA00023204"/>
    </source>
</evidence>
<protein>
    <recommendedName>
        <fullName evidence="9">Endonuclease/exonuclease/phosphatase domain-containing protein</fullName>
    </recommendedName>
</protein>
<evidence type="ECO:0000256" key="6">
    <source>
        <dbReference type="ARBA" id="ARBA00022801"/>
    </source>
</evidence>
<keyword evidence="5" id="KW-0227">DNA damage</keyword>
<comment type="cofactor">
    <cofactor evidence="2">
        <name>Mg(2+)</name>
        <dbReference type="ChEBI" id="CHEBI:18420"/>
    </cofactor>
</comment>
<dbReference type="PANTHER" id="PTHR15822:SF4">
    <property type="entry name" value="TYROSYL-DNA PHOSPHODIESTERASE 2"/>
    <property type="match status" value="1"/>
</dbReference>
<dbReference type="Gene3D" id="3.60.10.10">
    <property type="entry name" value="Endonuclease/exonuclease/phosphatase"/>
    <property type="match status" value="1"/>
</dbReference>
<keyword evidence="8" id="KW-0234">DNA repair</keyword>
<name>A0ABP9HG87_9ACTN</name>
<gene>
    <name evidence="10" type="ORF">GCM10023225_10160</name>
</gene>
<keyword evidence="11" id="KW-1185">Reference proteome</keyword>
<accession>A0ABP9HG87</accession>
<evidence type="ECO:0000256" key="5">
    <source>
        <dbReference type="ARBA" id="ARBA00022763"/>
    </source>
</evidence>
<dbReference type="Proteomes" id="UP001501195">
    <property type="component" value="Unassembled WGS sequence"/>
</dbReference>
<evidence type="ECO:0000256" key="2">
    <source>
        <dbReference type="ARBA" id="ARBA00001946"/>
    </source>
</evidence>
<dbReference type="EMBL" id="BAABIL010000125">
    <property type="protein sequence ID" value="GAA4969997.1"/>
    <property type="molecule type" value="Genomic_DNA"/>
</dbReference>
<dbReference type="PANTHER" id="PTHR15822">
    <property type="entry name" value="TRAF AND TNF RECEPTOR-ASSOCIATED PROTEIN"/>
    <property type="match status" value="1"/>
</dbReference>
<keyword evidence="3" id="KW-0540">Nuclease</keyword>
<comment type="cofactor">
    <cofactor evidence="1">
        <name>Mn(2+)</name>
        <dbReference type="ChEBI" id="CHEBI:29035"/>
    </cofactor>
</comment>
<evidence type="ECO:0000256" key="1">
    <source>
        <dbReference type="ARBA" id="ARBA00001936"/>
    </source>
</evidence>
<keyword evidence="7" id="KW-0460">Magnesium</keyword>